<dbReference type="EMBL" id="QSFT01000025">
    <property type="protein sequence ID" value="RHA74241.1"/>
    <property type="molecule type" value="Genomic_DNA"/>
</dbReference>
<gene>
    <name evidence="1" type="ORF">DW921_10925</name>
</gene>
<evidence type="ECO:0000313" key="1">
    <source>
        <dbReference type="EMBL" id="RHA74241.1"/>
    </source>
</evidence>
<dbReference type="Proteomes" id="UP000283855">
    <property type="component" value="Unassembled WGS sequence"/>
</dbReference>
<protein>
    <submittedName>
        <fullName evidence="1">Uncharacterized protein</fullName>
    </submittedName>
</protein>
<reference evidence="1 2" key="1">
    <citation type="submission" date="2018-08" db="EMBL/GenBank/DDBJ databases">
        <title>A genome reference for cultivated species of the human gut microbiota.</title>
        <authorList>
            <person name="Zou Y."/>
            <person name="Xue W."/>
            <person name="Luo G."/>
        </authorList>
    </citation>
    <scope>NUCLEOTIDE SEQUENCE [LARGE SCALE GENOMIC DNA]</scope>
    <source>
        <strain evidence="1 2">AM42-38</strain>
    </source>
</reference>
<name>A0A413SXK7_9BACT</name>
<evidence type="ECO:0000313" key="2">
    <source>
        <dbReference type="Proteomes" id="UP000283855"/>
    </source>
</evidence>
<organism evidence="1 2">
    <name type="scientific">Phocaeicola coprophilus</name>
    <dbReference type="NCBI Taxonomy" id="387090"/>
    <lineage>
        <taxon>Bacteria</taxon>
        <taxon>Pseudomonadati</taxon>
        <taxon>Bacteroidota</taxon>
        <taxon>Bacteroidia</taxon>
        <taxon>Bacteroidales</taxon>
        <taxon>Bacteroidaceae</taxon>
        <taxon>Phocaeicola</taxon>
    </lineage>
</organism>
<accession>A0A413SXK7</accession>
<comment type="caution">
    <text evidence="1">The sequence shown here is derived from an EMBL/GenBank/DDBJ whole genome shotgun (WGS) entry which is preliminary data.</text>
</comment>
<proteinExistence type="predicted"/>
<dbReference type="AlphaFoldDB" id="A0A413SXK7"/>
<sequence length="305" mass="36008">MMNPFIAISGVITTFLAFLLQIEANKLQRQQFLKVLQKEKEKEENDCLYYLQILNIDLKNIIKSIDTNIDYINLFIKDIKQHPLQTANLQRTSLQQFYRPKRIPRELIFRGFELYIKPINSNWISIFNNFYNSLDFIPEAFKNVYQFTDHYRKGTYDIRIMVKEQLTDLENNCIKVLYHPDKTLNNTLSDHIKQFLSEFHEETTNSCREVRESNFFLIRQILQTYITNLEALTALSPYSYRVQQSLISDMRNVIKLLNEIQQQTSLLIPELEKAVSDISNDPNSSKNKLQAITHVIDKAISIQKL</sequence>